<dbReference type="InterPro" id="IPR018060">
    <property type="entry name" value="HTH_AraC"/>
</dbReference>
<evidence type="ECO:0000256" key="4">
    <source>
        <dbReference type="SAM" id="Phobius"/>
    </source>
</evidence>
<dbReference type="Proteomes" id="UP001327027">
    <property type="component" value="Unassembled WGS sequence"/>
</dbReference>
<dbReference type="Pfam" id="PF13424">
    <property type="entry name" value="TPR_12"/>
    <property type="match status" value="1"/>
</dbReference>
<keyword evidence="2" id="KW-0804">Transcription</keyword>
<evidence type="ECO:0000313" key="7">
    <source>
        <dbReference type="EMBL" id="MEB3348106.1"/>
    </source>
</evidence>
<dbReference type="PROSITE" id="PS01124">
    <property type="entry name" value="HTH_ARAC_FAMILY_2"/>
    <property type="match status" value="1"/>
</dbReference>
<evidence type="ECO:0000256" key="1">
    <source>
        <dbReference type="ARBA" id="ARBA00023015"/>
    </source>
</evidence>
<keyword evidence="4" id="KW-1133">Transmembrane helix</keyword>
<feature type="chain" id="PRO_5046630232" evidence="5">
    <location>
        <begin position="24"/>
        <end position="584"/>
    </location>
</feature>
<comment type="caution">
    <text evidence="7">The sequence shown here is derived from an EMBL/GenBank/DDBJ whole genome shotgun (WGS) entry which is preliminary data.</text>
</comment>
<reference evidence="7 8" key="1">
    <citation type="journal article" date="2013" name="Int. J. Syst. Evol. Microbiol.">
        <title>Aquimarina gracilis sp. nov., isolated from the gut microflora of a mussel, Mytilus coruscus, and emended description of Aquimarina spongiae.</title>
        <authorList>
            <person name="Park S.C."/>
            <person name="Choe H.N."/>
            <person name="Baik K.S."/>
            <person name="Seong C.N."/>
        </authorList>
    </citation>
    <scope>NUCLEOTIDE SEQUENCE [LARGE SCALE GENOMIC DNA]</scope>
    <source>
        <strain evidence="7 8">PSC32</strain>
    </source>
</reference>
<dbReference type="SUPFAM" id="SSF48452">
    <property type="entry name" value="TPR-like"/>
    <property type="match status" value="2"/>
</dbReference>
<gene>
    <name evidence="7" type="ORF">U6A24_21700</name>
</gene>
<dbReference type="InterPro" id="IPR011990">
    <property type="entry name" value="TPR-like_helical_dom_sf"/>
</dbReference>
<dbReference type="Pfam" id="PF12833">
    <property type="entry name" value="HTH_18"/>
    <property type="match status" value="1"/>
</dbReference>
<keyword evidence="3" id="KW-0802">TPR repeat</keyword>
<feature type="repeat" description="TPR" evidence="3">
    <location>
        <begin position="212"/>
        <end position="245"/>
    </location>
</feature>
<feature type="domain" description="HTH araC/xylS-type" evidence="6">
    <location>
        <begin position="466"/>
        <end position="570"/>
    </location>
</feature>
<dbReference type="PANTHER" id="PTHR10098">
    <property type="entry name" value="RAPSYN-RELATED"/>
    <property type="match status" value="1"/>
</dbReference>
<dbReference type="SMART" id="SM00342">
    <property type="entry name" value="HTH_ARAC"/>
    <property type="match status" value="1"/>
</dbReference>
<protein>
    <submittedName>
        <fullName evidence="7">AraC family transcriptional regulator</fullName>
    </submittedName>
</protein>
<dbReference type="Gene3D" id="1.25.40.10">
    <property type="entry name" value="Tetratricopeptide repeat domain"/>
    <property type="match status" value="2"/>
</dbReference>
<evidence type="ECO:0000256" key="5">
    <source>
        <dbReference type="SAM" id="SignalP"/>
    </source>
</evidence>
<feature type="transmembrane region" description="Helical" evidence="4">
    <location>
        <begin position="402"/>
        <end position="423"/>
    </location>
</feature>
<keyword evidence="4" id="KW-0812">Transmembrane</keyword>
<evidence type="ECO:0000256" key="3">
    <source>
        <dbReference type="PROSITE-ProRule" id="PRU00339"/>
    </source>
</evidence>
<dbReference type="SUPFAM" id="SSF46689">
    <property type="entry name" value="Homeodomain-like"/>
    <property type="match status" value="1"/>
</dbReference>
<dbReference type="EMBL" id="JAYKLX010000011">
    <property type="protein sequence ID" value="MEB3348106.1"/>
    <property type="molecule type" value="Genomic_DNA"/>
</dbReference>
<keyword evidence="8" id="KW-1185">Reference proteome</keyword>
<sequence length="584" mass="68897">MRRSHYICLFLFFLCFKTYVSLANPQNNNDIAQISKDKHFILTEKNTDSVKSFLLKILETNTILAETYYQHYLDRGITEKDLKIQFIAYYYLADIAYEKGDYPSSIEHGNAMVSISHKNNNTHQKIVAQNHLGNVYYQIREYELSLTHYLEAYKIYKKQNPKDLHLGILSNMNMIRTRIHQYEDALSSYKMIIRLLENKKNKNIPNYSGYYLSALLGAGVCNYRLEEYDQALSYYKKGLELTKKFDSEKHYIIFNMTIGEAYNTKGMYDLALDYLYEARNRIARNPKDSFDPKIHTNNLHLANVFFNKEQYQKTLNYLSESFEIIDKSTNEAQIEKINEMYDLAYRAAEKLENKELQLKYSNAYRRVIDSMHHDDIQTKDKLYDQDINTLKERNENLTSQNFLYITSTIIFTVGIIVLSVYHFKKQQKNKRLFEALQEKQNDKAINNTQNHKKEFVTDRKANVLLKRLKDIKETNFYLSEDCSLYNTSKLIDTNTTYLSKIINENLKKSFNEYINELRIDHCLTQLKHNKKFQSYTIKAIANELGYKSVNTFAAAFKKQTGISHSYYIKQILKEGKTDPKMNTA</sequence>
<dbReference type="PROSITE" id="PS50005">
    <property type="entry name" value="TPR"/>
    <property type="match status" value="1"/>
</dbReference>
<evidence type="ECO:0000256" key="2">
    <source>
        <dbReference type="ARBA" id="ARBA00023163"/>
    </source>
</evidence>
<dbReference type="InterPro" id="IPR019734">
    <property type="entry name" value="TPR_rpt"/>
</dbReference>
<evidence type="ECO:0000259" key="6">
    <source>
        <dbReference type="PROSITE" id="PS01124"/>
    </source>
</evidence>
<accession>A0ABU6A1Y8</accession>
<evidence type="ECO:0000313" key="8">
    <source>
        <dbReference type="Proteomes" id="UP001327027"/>
    </source>
</evidence>
<keyword evidence="1" id="KW-0805">Transcription regulation</keyword>
<name>A0ABU6A1Y8_9FLAO</name>
<feature type="signal peptide" evidence="5">
    <location>
        <begin position="1"/>
        <end position="23"/>
    </location>
</feature>
<organism evidence="7 8">
    <name type="scientific">Aquimarina gracilis</name>
    <dbReference type="NCBI Taxonomy" id="874422"/>
    <lineage>
        <taxon>Bacteria</taxon>
        <taxon>Pseudomonadati</taxon>
        <taxon>Bacteroidota</taxon>
        <taxon>Flavobacteriia</taxon>
        <taxon>Flavobacteriales</taxon>
        <taxon>Flavobacteriaceae</taxon>
        <taxon>Aquimarina</taxon>
    </lineage>
</organism>
<proteinExistence type="predicted"/>
<dbReference type="Gene3D" id="1.10.10.60">
    <property type="entry name" value="Homeodomain-like"/>
    <property type="match status" value="2"/>
</dbReference>
<keyword evidence="5" id="KW-0732">Signal</keyword>
<dbReference type="InterPro" id="IPR009057">
    <property type="entry name" value="Homeodomain-like_sf"/>
</dbReference>
<dbReference type="RefSeq" id="WP_324182129.1">
    <property type="nucleotide sequence ID" value="NZ_BAABAW010000023.1"/>
</dbReference>
<keyword evidence="4" id="KW-0472">Membrane</keyword>
<dbReference type="SMART" id="SM00028">
    <property type="entry name" value="TPR"/>
    <property type="match status" value="6"/>
</dbReference>